<evidence type="ECO:0000313" key="10">
    <source>
        <dbReference type="Proteomes" id="UP000198641"/>
    </source>
</evidence>
<dbReference type="OrthoDB" id="9813689at2"/>
<dbReference type="GO" id="GO:0140911">
    <property type="term" value="F:pore-forming activity"/>
    <property type="evidence" value="ECO:0007669"/>
    <property type="project" value="InterPro"/>
</dbReference>
<organism evidence="9 10">
    <name type="scientific">Onishia taeanensis</name>
    <dbReference type="NCBI Taxonomy" id="284577"/>
    <lineage>
        <taxon>Bacteria</taxon>
        <taxon>Pseudomonadati</taxon>
        <taxon>Pseudomonadota</taxon>
        <taxon>Gammaproteobacteria</taxon>
        <taxon>Oceanospirillales</taxon>
        <taxon>Halomonadaceae</taxon>
        <taxon>Onishia</taxon>
    </lineage>
</organism>
<keyword evidence="6 8" id="KW-0472">Membrane</keyword>
<keyword evidence="7" id="KW-0862">Zinc</keyword>
<feature type="transmembrane region" description="Helical" evidence="8">
    <location>
        <begin position="126"/>
        <end position="146"/>
    </location>
</feature>
<dbReference type="InterPro" id="IPR005744">
    <property type="entry name" value="Hy-lIII"/>
</dbReference>
<dbReference type="RefSeq" id="WP_092525392.1">
    <property type="nucleotide sequence ID" value="NZ_FNCI01000005.1"/>
</dbReference>
<dbReference type="PANTHER" id="PTHR20855">
    <property type="entry name" value="ADIPOR/PROGESTIN RECEPTOR-RELATED"/>
    <property type="match status" value="1"/>
</dbReference>
<feature type="transmembrane region" description="Helical" evidence="8">
    <location>
        <begin position="155"/>
        <end position="174"/>
    </location>
</feature>
<dbReference type="PANTHER" id="PTHR20855:SF3">
    <property type="entry name" value="LD03007P"/>
    <property type="match status" value="1"/>
</dbReference>
<reference evidence="9 10" key="1">
    <citation type="submission" date="2016-10" db="EMBL/GenBank/DDBJ databases">
        <authorList>
            <person name="de Groot N.N."/>
        </authorList>
    </citation>
    <scope>NUCLEOTIDE SEQUENCE [LARGE SCALE GENOMIC DNA]</scope>
    <source>
        <strain evidence="9 10">BH539</strain>
    </source>
</reference>
<dbReference type="EMBL" id="FNCI01000005">
    <property type="protein sequence ID" value="SDG16996.1"/>
    <property type="molecule type" value="Genomic_DNA"/>
</dbReference>
<feature type="binding site" evidence="7">
    <location>
        <position position="85"/>
    </location>
    <ligand>
        <name>Zn(2+)</name>
        <dbReference type="ChEBI" id="CHEBI:29105"/>
    </ligand>
</feature>
<keyword evidence="5 8" id="KW-1133">Transmembrane helix</keyword>
<dbReference type="GO" id="GO:0046872">
    <property type="term" value="F:metal ion binding"/>
    <property type="evidence" value="ECO:0007669"/>
    <property type="project" value="UniProtKB-KW"/>
</dbReference>
<dbReference type="STRING" id="284577.SAMN05216571_105165"/>
<evidence type="ECO:0000313" key="9">
    <source>
        <dbReference type="EMBL" id="SDG16996.1"/>
    </source>
</evidence>
<keyword evidence="10" id="KW-1185">Reference proteome</keyword>
<dbReference type="Proteomes" id="UP000198641">
    <property type="component" value="Unassembled WGS sequence"/>
</dbReference>
<feature type="transmembrane region" description="Helical" evidence="8">
    <location>
        <begin position="212"/>
        <end position="232"/>
    </location>
</feature>
<comment type="similarity">
    <text evidence="2">Belongs to the UPF0073 (Hly-III) family.</text>
</comment>
<keyword evidence="4 8" id="KW-0812">Transmembrane</keyword>
<evidence type="ECO:0000256" key="4">
    <source>
        <dbReference type="ARBA" id="ARBA00022692"/>
    </source>
</evidence>
<evidence type="ECO:0000256" key="2">
    <source>
        <dbReference type="ARBA" id="ARBA00008488"/>
    </source>
</evidence>
<protein>
    <submittedName>
        <fullName evidence="9">Hemolysin III</fullName>
    </submittedName>
</protein>
<dbReference type="NCBIfam" id="TIGR01065">
    <property type="entry name" value="hlyIII"/>
    <property type="match status" value="1"/>
</dbReference>
<evidence type="ECO:0000256" key="6">
    <source>
        <dbReference type="ARBA" id="ARBA00023136"/>
    </source>
</evidence>
<dbReference type="Pfam" id="PF03006">
    <property type="entry name" value="HlyIII"/>
    <property type="match status" value="1"/>
</dbReference>
<sequence length="235" mass="25088">MVANSSPSQDAASPKAQDATGDYTLFEEILHSVSHGIGAVLSVAGMTALIVAASLAHDVDAWKLVAFSLYGITLIGLYTTSTLYHGSRHPRLKRALQIADHCAIYALIAGTYTPFMLVNLRDGPGWLLLAVVWTLALCGIALKVLWPRRFTPLRLILYLAMGWLAALAAGDLIATLTPASLALLISGGVIYTLGVIVFVLETLPYNHAIWHAFVLAGSGCHYAAVYIGVLPFTTL</sequence>
<comment type="subcellular location">
    <subcellularLocation>
        <location evidence="1">Cell membrane</location>
        <topology evidence="1">Multi-pass membrane protein</topology>
    </subcellularLocation>
</comment>
<accession>A0A1G7S1W0</accession>
<proteinExistence type="inferred from homology"/>
<feature type="transmembrane region" description="Helical" evidence="8">
    <location>
        <begin position="180"/>
        <end position="200"/>
    </location>
</feature>
<evidence type="ECO:0000256" key="8">
    <source>
        <dbReference type="SAM" id="Phobius"/>
    </source>
</evidence>
<keyword evidence="3" id="KW-1003">Cell membrane</keyword>
<gene>
    <name evidence="9" type="ORF">SAMN05216571_105165</name>
</gene>
<feature type="transmembrane region" description="Helical" evidence="8">
    <location>
        <begin position="61"/>
        <end position="81"/>
    </location>
</feature>
<feature type="binding site" evidence="7">
    <location>
        <position position="211"/>
    </location>
    <ligand>
        <name>Zn(2+)</name>
        <dbReference type="ChEBI" id="CHEBI:29105"/>
    </ligand>
</feature>
<dbReference type="InterPro" id="IPR004254">
    <property type="entry name" value="AdipoR/HlyIII-related"/>
</dbReference>
<evidence type="ECO:0000256" key="5">
    <source>
        <dbReference type="ARBA" id="ARBA00022989"/>
    </source>
</evidence>
<dbReference type="GO" id="GO:0005886">
    <property type="term" value="C:plasma membrane"/>
    <property type="evidence" value="ECO:0007669"/>
    <property type="project" value="UniProtKB-SubCell"/>
</dbReference>
<evidence type="ECO:0000256" key="7">
    <source>
        <dbReference type="PIRSR" id="PIRSR604254-1"/>
    </source>
</evidence>
<name>A0A1G7S1W0_9GAMM</name>
<evidence type="ECO:0000256" key="3">
    <source>
        <dbReference type="ARBA" id="ARBA00022475"/>
    </source>
</evidence>
<feature type="binding site" evidence="7">
    <location>
        <position position="207"/>
    </location>
    <ligand>
        <name>Zn(2+)</name>
        <dbReference type="ChEBI" id="CHEBI:29105"/>
    </ligand>
</feature>
<evidence type="ECO:0000256" key="1">
    <source>
        <dbReference type="ARBA" id="ARBA00004651"/>
    </source>
</evidence>
<keyword evidence="7" id="KW-0479">Metal-binding</keyword>
<feature type="transmembrane region" description="Helical" evidence="8">
    <location>
        <begin position="36"/>
        <end position="55"/>
    </location>
</feature>
<dbReference type="AlphaFoldDB" id="A0A1G7S1W0"/>